<dbReference type="Proteomes" id="UP000793456">
    <property type="component" value="Chromosome XIV"/>
</dbReference>
<evidence type="ECO:0000313" key="2">
    <source>
        <dbReference type="Proteomes" id="UP000793456"/>
    </source>
</evidence>
<sequence length="487" mass="52447">MDDDVLLPYTDGHGPSHSHRHVRDCQPIIHGNTTHEHWAASKHGGLPVAESTVFISSQGSSRWVYGHMTVVHDPLRTVSVLEPGGPGGCGMNQRATVVETAEAAGCLYAQNAGFFNTKTDQCLGNVVSDGRMVQDSGGVQNAQFGIRRDGTLVFGYLSEDDVSSNQTNPFVQLVSGVVWLLRNGEVYINESLAAECNKTQETGPSVEMLPVRLPVKLVENLTSMSLWEVADFLKSYGVINAINLDGGGSSTYVADGSLASYPSDHCDLDDRWRCARRVSTILCVHPRRCRPTNCSGHGDCVDGRCRCHEGWQGAACDSLLCQPPACGAHGVCTAQCLPGFYGDGCNRTCACVNGASCDPVHGRCACPPGFHGDTCERAGRCLATQMFTSWRREAADREQPHLTERTWLAITFTLASLLSVSLLVHLAQACCGSAAARLPKRRDYSYVPLNDIKRAGAGTGRSEKGGFGPDDLDSEEEIWTPSHSGRS</sequence>
<keyword evidence="2" id="KW-1185">Reference proteome</keyword>
<reference evidence="1" key="1">
    <citation type="submission" date="2018-11" db="EMBL/GenBank/DDBJ databases">
        <title>The sequence and de novo assembly of Larimichthys crocea genome using PacBio and Hi-C technologies.</title>
        <authorList>
            <person name="Xu P."/>
            <person name="Chen B."/>
            <person name="Zhou Z."/>
            <person name="Ke Q."/>
            <person name="Wu Y."/>
            <person name="Bai H."/>
            <person name="Pu F."/>
        </authorList>
    </citation>
    <scope>NUCLEOTIDE SEQUENCE</scope>
    <source>
        <tissue evidence="1">Muscle</tissue>
    </source>
</reference>
<dbReference type="EMBL" id="CM011687">
    <property type="protein sequence ID" value="TMS11231.1"/>
    <property type="molecule type" value="Genomic_DNA"/>
</dbReference>
<accession>A0ACD3QVH4</accession>
<protein>
    <submittedName>
        <fullName evidence="1">Uncharacterized protein</fullName>
    </submittedName>
</protein>
<gene>
    <name evidence="1" type="ORF">E3U43_020224</name>
</gene>
<name>A0ACD3QVH4_LARCR</name>
<organism evidence="1 2">
    <name type="scientific">Larimichthys crocea</name>
    <name type="common">Large yellow croaker</name>
    <name type="synonym">Pseudosciaena crocea</name>
    <dbReference type="NCBI Taxonomy" id="215358"/>
    <lineage>
        <taxon>Eukaryota</taxon>
        <taxon>Metazoa</taxon>
        <taxon>Chordata</taxon>
        <taxon>Craniata</taxon>
        <taxon>Vertebrata</taxon>
        <taxon>Euteleostomi</taxon>
        <taxon>Actinopterygii</taxon>
        <taxon>Neopterygii</taxon>
        <taxon>Teleostei</taxon>
        <taxon>Neoteleostei</taxon>
        <taxon>Acanthomorphata</taxon>
        <taxon>Eupercaria</taxon>
        <taxon>Sciaenidae</taxon>
        <taxon>Larimichthys</taxon>
    </lineage>
</organism>
<comment type="caution">
    <text evidence="1">The sequence shown here is derived from an EMBL/GenBank/DDBJ whole genome shotgun (WGS) entry which is preliminary data.</text>
</comment>
<evidence type="ECO:0000313" key="1">
    <source>
        <dbReference type="EMBL" id="TMS11231.1"/>
    </source>
</evidence>
<proteinExistence type="predicted"/>